<reference evidence="1 2" key="1">
    <citation type="submission" date="2019-03" db="EMBL/GenBank/DDBJ databases">
        <title>Genomic Encyclopedia of Type Strains, Phase IV (KMG-IV): sequencing the most valuable type-strain genomes for metagenomic binning, comparative biology and taxonomic classification.</title>
        <authorList>
            <person name="Goeker M."/>
        </authorList>
    </citation>
    <scope>NUCLEOTIDE SEQUENCE [LARGE SCALE GENOMIC DNA]</scope>
    <source>
        <strain evidence="1 2">DSM 26377</strain>
    </source>
</reference>
<keyword evidence="2" id="KW-1185">Reference proteome</keyword>
<comment type="caution">
    <text evidence="1">The sequence shown here is derived from an EMBL/GenBank/DDBJ whole genome shotgun (WGS) entry which is preliminary data.</text>
</comment>
<dbReference type="RefSeq" id="WP_133880474.1">
    <property type="nucleotide sequence ID" value="NZ_MWIN01000006.1"/>
</dbReference>
<dbReference type="OrthoDB" id="4761345at2"/>
<protein>
    <submittedName>
        <fullName evidence="1">Uncharacterized protein</fullName>
    </submittedName>
</protein>
<dbReference type="AlphaFoldDB" id="A0A4V3F6A5"/>
<gene>
    <name evidence="1" type="ORF">DFR24_1310</name>
</gene>
<accession>A0A4V3F6A5</accession>
<sequence>MQMRSDIQLTALIRAMKDVVIPAIDPANRLAIEQSQLVLGMLALMQKQLPMQFRFDRDELSRLLRTADRLAEACAAEPGLSETIRALADVQQPARQRFAAATVDPSELYGDVVGLREAIGALVTRAGDAASPALMSQIERHVLDLSREQLLRDRALMAPQGWEPGLPAVETLLEAVR</sequence>
<organism evidence="1 2">
    <name type="scientific">Panacagrimonas perspica</name>
    <dbReference type="NCBI Taxonomy" id="381431"/>
    <lineage>
        <taxon>Bacteria</taxon>
        <taxon>Pseudomonadati</taxon>
        <taxon>Pseudomonadota</taxon>
        <taxon>Gammaproteobacteria</taxon>
        <taxon>Nevskiales</taxon>
        <taxon>Nevskiaceae</taxon>
        <taxon>Panacagrimonas</taxon>
    </lineage>
</organism>
<name>A0A4V3F6A5_9GAMM</name>
<dbReference type="EMBL" id="SOBT01000008">
    <property type="protein sequence ID" value="TDU31926.1"/>
    <property type="molecule type" value="Genomic_DNA"/>
</dbReference>
<dbReference type="Proteomes" id="UP000295341">
    <property type="component" value="Unassembled WGS sequence"/>
</dbReference>
<evidence type="ECO:0000313" key="2">
    <source>
        <dbReference type="Proteomes" id="UP000295341"/>
    </source>
</evidence>
<proteinExistence type="predicted"/>
<evidence type="ECO:0000313" key="1">
    <source>
        <dbReference type="EMBL" id="TDU31926.1"/>
    </source>
</evidence>